<dbReference type="HAMAP" id="MF_00495">
    <property type="entry name" value="GPH_hydrolase_bact"/>
    <property type="match status" value="1"/>
</dbReference>
<name>A0A2P7AWY0_9HYPH</name>
<dbReference type="OrthoDB" id="9793014at2"/>
<evidence type="ECO:0000256" key="1">
    <source>
        <dbReference type="ARBA" id="ARBA00000830"/>
    </source>
</evidence>
<dbReference type="UniPathway" id="UPA00865">
    <property type="reaction ID" value="UER00834"/>
</dbReference>
<evidence type="ECO:0000313" key="12">
    <source>
        <dbReference type="Proteomes" id="UP000241158"/>
    </source>
</evidence>
<dbReference type="GO" id="GO:0008967">
    <property type="term" value="F:phosphoglycolate phosphatase activity"/>
    <property type="evidence" value="ECO:0007669"/>
    <property type="project" value="UniProtKB-UniRule"/>
</dbReference>
<feature type="binding site" evidence="10">
    <location>
        <position position="9"/>
    </location>
    <ligand>
        <name>Mg(2+)</name>
        <dbReference type="ChEBI" id="CHEBI:18420"/>
    </ligand>
</feature>
<dbReference type="GO" id="GO:0006281">
    <property type="term" value="P:DNA repair"/>
    <property type="evidence" value="ECO:0007669"/>
    <property type="project" value="TreeGrafter"/>
</dbReference>
<evidence type="ECO:0000256" key="8">
    <source>
        <dbReference type="ARBA" id="ARBA00022842"/>
    </source>
</evidence>
<evidence type="ECO:0000256" key="5">
    <source>
        <dbReference type="ARBA" id="ARBA00013078"/>
    </source>
</evidence>
<dbReference type="Pfam" id="PF13419">
    <property type="entry name" value="HAD_2"/>
    <property type="match status" value="1"/>
</dbReference>
<reference evidence="12" key="1">
    <citation type="submission" date="2017-11" db="EMBL/GenBank/DDBJ databases">
        <authorList>
            <person name="Kuznetsova I."/>
            <person name="Sazanova A."/>
            <person name="Chirak E."/>
            <person name="Safronova V."/>
            <person name="Willems A."/>
        </authorList>
    </citation>
    <scope>NUCLEOTIDE SEQUENCE [LARGE SCALE GENOMIC DNA]</scope>
    <source>
        <strain evidence="12">PEPV15</strain>
    </source>
</reference>
<dbReference type="InterPro" id="IPR023214">
    <property type="entry name" value="HAD_sf"/>
</dbReference>
<comment type="function">
    <text evidence="10">Specifically catalyzes the dephosphorylation of 2-phosphoglycolate. Is involved in the dissimilation of the intracellular 2-phosphoglycolate formed during the DNA repair of 3'-phosphoglycolate ends, a major class of DNA lesions induced by oxidative stress.</text>
</comment>
<dbReference type="InterPro" id="IPR023198">
    <property type="entry name" value="PGP-like_dom2"/>
</dbReference>
<keyword evidence="6 10" id="KW-0479">Metal-binding</keyword>
<dbReference type="GO" id="GO:0005975">
    <property type="term" value="P:carbohydrate metabolic process"/>
    <property type="evidence" value="ECO:0007669"/>
    <property type="project" value="InterPro"/>
</dbReference>
<feature type="binding site" evidence="10">
    <location>
        <position position="11"/>
    </location>
    <ligand>
        <name>Mg(2+)</name>
        <dbReference type="ChEBI" id="CHEBI:18420"/>
    </ligand>
</feature>
<dbReference type="Gene3D" id="3.40.50.1000">
    <property type="entry name" value="HAD superfamily/HAD-like"/>
    <property type="match status" value="1"/>
</dbReference>
<protein>
    <recommendedName>
        <fullName evidence="5 10">Phosphoglycolate phosphatase</fullName>
        <shortName evidence="10">PGP</shortName>
        <shortName evidence="10">PGPase</shortName>
        <ecNumber evidence="5 10">3.1.3.18</ecNumber>
    </recommendedName>
</protein>
<comment type="similarity">
    <text evidence="4 10">Belongs to the HAD-like hydrolase superfamily. CbbY/CbbZ/Gph/YieH family.</text>
</comment>
<accession>A0A2P7AWY0</accession>
<gene>
    <name evidence="11" type="primary">gph</name>
    <name evidence="11" type="ORF">CU100_08315</name>
</gene>
<dbReference type="PANTHER" id="PTHR43434:SF1">
    <property type="entry name" value="PHOSPHOGLYCOLATE PHOSPHATASE"/>
    <property type="match status" value="1"/>
</dbReference>
<dbReference type="InterPro" id="IPR036412">
    <property type="entry name" value="HAD-like_sf"/>
</dbReference>
<dbReference type="SFLD" id="SFLDG01135">
    <property type="entry name" value="C1.5.6:_HAD__Beta-PGM__Phospha"/>
    <property type="match status" value="1"/>
</dbReference>
<evidence type="ECO:0000256" key="9">
    <source>
        <dbReference type="ARBA" id="ARBA00023277"/>
    </source>
</evidence>
<evidence type="ECO:0000256" key="2">
    <source>
        <dbReference type="ARBA" id="ARBA00001946"/>
    </source>
</evidence>
<dbReference type="PRINTS" id="PR00413">
    <property type="entry name" value="HADHALOGNASE"/>
</dbReference>
<organism evidence="11 12">
    <name type="scientific">Phyllobacterium endophyticum</name>
    <dbReference type="NCBI Taxonomy" id="1149773"/>
    <lineage>
        <taxon>Bacteria</taxon>
        <taxon>Pseudomonadati</taxon>
        <taxon>Pseudomonadota</taxon>
        <taxon>Alphaproteobacteria</taxon>
        <taxon>Hyphomicrobiales</taxon>
        <taxon>Phyllobacteriaceae</taxon>
        <taxon>Phyllobacterium</taxon>
    </lineage>
</organism>
<dbReference type="AlphaFoldDB" id="A0A2P7AWY0"/>
<dbReference type="Gene3D" id="1.10.150.240">
    <property type="entry name" value="Putative phosphatase, domain 2"/>
    <property type="match status" value="1"/>
</dbReference>
<dbReference type="InterPro" id="IPR006439">
    <property type="entry name" value="HAD-SF_hydro_IA"/>
</dbReference>
<feature type="binding site" evidence="10">
    <location>
        <position position="171"/>
    </location>
    <ligand>
        <name>Mg(2+)</name>
        <dbReference type="ChEBI" id="CHEBI:18420"/>
    </ligand>
</feature>
<dbReference type="GO" id="GO:0005829">
    <property type="term" value="C:cytosol"/>
    <property type="evidence" value="ECO:0007669"/>
    <property type="project" value="TreeGrafter"/>
</dbReference>
<dbReference type="SUPFAM" id="SSF56784">
    <property type="entry name" value="HAD-like"/>
    <property type="match status" value="1"/>
</dbReference>
<evidence type="ECO:0000256" key="3">
    <source>
        <dbReference type="ARBA" id="ARBA00004818"/>
    </source>
</evidence>
<evidence type="ECO:0000313" key="11">
    <source>
        <dbReference type="EMBL" id="PSH58717.1"/>
    </source>
</evidence>
<dbReference type="PANTHER" id="PTHR43434">
    <property type="entry name" value="PHOSPHOGLYCOLATE PHOSPHATASE"/>
    <property type="match status" value="1"/>
</dbReference>
<dbReference type="GO" id="GO:0046872">
    <property type="term" value="F:metal ion binding"/>
    <property type="evidence" value="ECO:0007669"/>
    <property type="project" value="UniProtKB-KW"/>
</dbReference>
<keyword evidence="9 10" id="KW-0119">Carbohydrate metabolism</keyword>
<dbReference type="Proteomes" id="UP000241158">
    <property type="component" value="Unassembled WGS sequence"/>
</dbReference>
<dbReference type="NCBIfam" id="TIGR01662">
    <property type="entry name" value="HAD-SF-IIIA"/>
    <property type="match status" value="1"/>
</dbReference>
<evidence type="ECO:0000256" key="10">
    <source>
        <dbReference type="HAMAP-Rule" id="MF_00495"/>
    </source>
</evidence>
<keyword evidence="8 10" id="KW-0460">Magnesium</keyword>
<evidence type="ECO:0000256" key="6">
    <source>
        <dbReference type="ARBA" id="ARBA00022723"/>
    </source>
</evidence>
<dbReference type="InterPro" id="IPR041492">
    <property type="entry name" value="HAD_2"/>
</dbReference>
<keyword evidence="12" id="KW-1185">Reference proteome</keyword>
<dbReference type="NCBIfam" id="TIGR01549">
    <property type="entry name" value="HAD-SF-IA-v1"/>
    <property type="match status" value="1"/>
</dbReference>
<sequence length="227" mass="24562">MSKPIVVFDLDGTLVDTAPDLLDSLNHCLDEAGLQKVDPVTLRRYVGHGGRVMIERAFEAQQKLLSPEQLDWLVDIFVEHYGANMPGHSALYEGAEQAMQELSSAGYLLAVCTNKFEGLSVKLLAGLGQSARFGAICGGDTFEFRKPDPRHLIETIRKAGGDPDRCVMVGDSQTDINTAKAAGIPVIAVDFGYSDLPVASYEPSRVISHFRELKVELADDLIGAVSA</sequence>
<dbReference type="InterPro" id="IPR050155">
    <property type="entry name" value="HAD-like_hydrolase_sf"/>
</dbReference>
<comment type="caution">
    <text evidence="11">The sequence shown here is derived from an EMBL/GenBank/DDBJ whole genome shotgun (WGS) entry which is preliminary data.</text>
</comment>
<dbReference type="EC" id="3.1.3.18" evidence="5 10"/>
<dbReference type="RefSeq" id="WP_106717168.1">
    <property type="nucleotide sequence ID" value="NZ_JACHXT010000001.1"/>
</dbReference>
<comment type="catalytic activity">
    <reaction evidence="1 10">
        <text>2-phosphoglycolate + H2O = glycolate + phosphate</text>
        <dbReference type="Rhea" id="RHEA:14369"/>
        <dbReference type="ChEBI" id="CHEBI:15377"/>
        <dbReference type="ChEBI" id="CHEBI:29805"/>
        <dbReference type="ChEBI" id="CHEBI:43474"/>
        <dbReference type="ChEBI" id="CHEBI:58033"/>
        <dbReference type="EC" id="3.1.3.18"/>
    </reaction>
</comment>
<feature type="active site" description="Nucleophile" evidence="10">
    <location>
        <position position="9"/>
    </location>
</feature>
<evidence type="ECO:0000256" key="4">
    <source>
        <dbReference type="ARBA" id="ARBA00006171"/>
    </source>
</evidence>
<comment type="cofactor">
    <cofactor evidence="2 10">
        <name>Mg(2+)</name>
        <dbReference type="ChEBI" id="CHEBI:18420"/>
    </cofactor>
</comment>
<dbReference type="SFLD" id="SFLDG01129">
    <property type="entry name" value="C1.5:_HAD__Beta-PGM__Phosphata"/>
    <property type="match status" value="1"/>
</dbReference>
<dbReference type="SFLD" id="SFLDS00003">
    <property type="entry name" value="Haloacid_Dehalogenase"/>
    <property type="match status" value="1"/>
</dbReference>
<dbReference type="CDD" id="cd07512">
    <property type="entry name" value="HAD_PGPase"/>
    <property type="match status" value="1"/>
</dbReference>
<dbReference type="GO" id="GO:0046295">
    <property type="term" value="P:glycolate biosynthetic process"/>
    <property type="evidence" value="ECO:0007669"/>
    <property type="project" value="UniProtKB-UniRule"/>
</dbReference>
<dbReference type="InterPro" id="IPR006549">
    <property type="entry name" value="HAD-SF_hydro_IIIA"/>
</dbReference>
<dbReference type="InterPro" id="IPR037512">
    <property type="entry name" value="PGPase_prok"/>
</dbReference>
<dbReference type="EMBL" id="PGGN01000002">
    <property type="protein sequence ID" value="PSH58717.1"/>
    <property type="molecule type" value="Genomic_DNA"/>
</dbReference>
<keyword evidence="7 10" id="KW-0378">Hydrolase</keyword>
<proteinExistence type="inferred from homology"/>
<evidence type="ECO:0000256" key="7">
    <source>
        <dbReference type="ARBA" id="ARBA00022801"/>
    </source>
</evidence>
<comment type="pathway">
    <text evidence="3 10">Organic acid metabolism; glycolate biosynthesis; glycolate from 2-phosphoglycolate: step 1/1.</text>
</comment>